<dbReference type="AlphaFoldDB" id="A0A542SNA2"/>
<dbReference type="GO" id="GO:0006508">
    <property type="term" value="P:proteolysis"/>
    <property type="evidence" value="ECO:0007669"/>
    <property type="project" value="UniProtKB-KW"/>
</dbReference>
<sequence>MRFQSRATPAASLYGNQPPEILLAPGTMQSTGLLSQPDVQAFVTVQPADGDDSVRPSRGATAASLRYGVDLADLGESLGITGRAGECEALTLPRVHGGRGAKLPWDGLTRRLGFLGLGSGRDDDLALAGAALAGAVRGNGTVVVDLGVPTSPGAFASFARGYLSALYRPWSAARSGFAPTGSEVPGVVLLCGKHALEPLERAITVQRNIARGVWIARSLGSAPANVVTPTAFAAACQSIGSEIGLDVEVRDEQWLAANGFGGVLAVGAGAATPPRFVTAHYRPGESDAPAASLAHVVLVGKGITFDSGGLSLKPRTTMPAMKTDMAGAATVLGAVVAAALNCAPVEVTAVMPLAENMPSGSALRPGDVLWMADGSSVEVANTDAEGRLVLADAIAWARTALSPNAIIDVATLTGAAKTALGTKMGALLSNDDDLANGVLASAGVAHEPMWRLPLHEGYRSSLRSPVADRCSTSTSAVSAGTITAALFIEHFVGEIPWVHLDVAGPARAKSPADWEAPDATGFGVATVANLLAAQLK</sequence>
<dbReference type="InterPro" id="IPR000819">
    <property type="entry name" value="Peptidase_M17_C"/>
</dbReference>
<evidence type="ECO:0000259" key="9">
    <source>
        <dbReference type="PROSITE" id="PS00631"/>
    </source>
</evidence>
<comment type="function">
    <text evidence="6">Presumably involved in the processing and regular turnover of intracellular proteins. Catalyzes the removal of unsubstituted N-terminal amino acids from various peptides.</text>
</comment>
<evidence type="ECO:0000256" key="5">
    <source>
        <dbReference type="ARBA" id="ARBA00033172"/>
    </source>
</evidence>
<dbReference type="RefSeq" id="WP_142111437.1">
    <property type="nucleotide sequence ID" value="NZ_BAAATB010000002.1"/>
</dbReference>
<dbReference type="Proteomes" id="UP000316181">
    <property type="component" value="Unassembled WGS sequence"/>
</dbReference>
<name>A0A542SNA2_9MICO</name>
<keyword evidence="4" id="KW-0378">Hydrolase</keyword>
<evidence type="ECO:0000256" key="4">
    <source>
        <dbReference type="ARBA" id="ARBA00022801"/>
    </source>
</evidence>
<dbReference type="OrthoDB" id="9809354at2"/>
<dbReference type="SUPFAM" id="SSF53187">
    <property type="entry name" value="Zn-dependent exopeptidases"/>
    <property type="match status" value="1"/>
</dbReference>
<keyword evidence="3" id="KW-0645">Protease</keyword>
<evidence type="ECO:0000256" key="7">
    <source>
        <dbReference type="ARBA" id="ARBA00050021"/>
    </source>
</evidence>
<comment type="similarity">
    <text evidence="1">Belongs to the peptidase M17 family.</text>
</comment>
<evidence type="ECO:0000256" key="6">
    <source>
        <dbReference type="ARBA" id="ARBA00049972"/>
    </source>
</evidence>
<keyword evidence="2 10" id="KW-0031">Aminopeptidase</keyword>
<dbReference type="PANTHER" id="PTHR11963">
    <property type="entry name" value="LEUCINE AMINOPEPTIDASE-RELATED"/>
    <property type="match status" value="1"/>
</dbReference>
<dbReference type="Gene3D" id="3.40.630.10">
    <property type="entry name" value="Zn peptidases"/>
    <property type="match status" value="1"/>
</dbReference>
<dbReference type="EMBL" id="VFNV01000001">
    <property type="protein sequence ID" value="TQK76109.1"/>
    <property type="molecule type" value="Genomic_DNA"/>
</dbReference>
<accession>A0A542SNA2</accession>
<feature type="domain" description="Cytosol aminopeptidase" evidence="9">
    <location>
        <begin position="381"/>
        <end position="388"/>
    </location>
</feature>
<dbReference type="Pfam" id="PF00883">
    <property type="entry name" value="Peptidase_M17"/>
    <property type="match status" value="1"/>
</dbReference>
<dbReference type="GO" id="GO:0030145">
    <property type="term" value="F:manganese ion binding"/>
    <property type="evidence" value="ECO:0007669"/>
    <property type="project" value="InterPro"/>
</dbReference>
<organism evidence="10 11">
    <name type="scientific">Rarobacter incanus</name>
    <dbReference type="NCBI Taxonomy" id="153494"/>
    <lineage>
        <taxon>Bacteria</taxon>
        <taxon>Bacillati</taxon>
        <taxon>Actinomycetota</taxon>
        <taxon>Actinomycetes</taxon>
        <taxon>Micrococcales</taxon>
        <taxon>Rarobacteraceae</taxon>
        <taxon>Rarobacter</taxon>
    </lineage>
</organism>
<dbReference type="CDD" id="cd00433">
    <property type="entry name" value="Peptidase_M17"/>
    <property type="match status" value="1"/>
</dbReference>
<dbReference type="PANTHER" id="PTHR11963:SF23">
    <property type="entry name" value="CYTOSOL AMINOPEPTIDASE"/>
    <property type="match status" value="1"/>
</dbReference>
<evidence type="ECO:0000256" key="1">
    <source>
        <dbReference type="ARBA" id="ARBA00009528"/>
    </source>
</evidence>
<proteinExistence type="inferred from homology"/>
<gene>
    <name evidence="10" type="ORF">FB389_0767</name>
</gene>
<dbReference type="PROSITE" id="PS00631">
    <property type="entry name" value="CYTOSOL_AP"/>
    <property type="match status" value="1"/>
</dbReference>
<dbReference type="GO" id="GO:0005737">
    <property type="term" value="C:cytoplasm"/>
    <property type="evidence" value="ECO:0007669"/>
    <property type="project" value="InterPro"/>
</dbReference>
<protein>
    <recommendedName>
        <fullName evidence="7">Probable cytosol aminopeptidase</fullName>
    </recommendedName>
    <alternativeName>
        <fullName evidence="8">Leucine aminopeptidase</fullName>
    </alternativeName>
    <alternativeName>
        <fullName evidence="5">Leucyl aminopeptidase</fullName>
    </alternativeName>
</protein>
<dbReference type="InterPro" id="IPR011356">
    <property type="entry name" value="Leucine_aapep/pepB"/>
</dbReference>
<reference evidence="10 11" key="1">
    <citation type="submission" date="2019-06" db="EMBL/GenBank/DDBJ databases">
        <title>Sequencing the genomes of 1000 actinobacteria strains.</title>
        <authorList>
            <person name="Klenk H.-P."/>
        </authorList>
    </citation>
    <scope>NUCLEOTIDE SEQUENCE [LARGE SCALE GENOMIC DNA]</scope>
    <source>
        <strain evidence="10 11">DSM 10596</strain>
    </source>
</reference>
<dbReference type="PRINTS" id="PR00481">
    <property type="entry name" value="LAMNOPPTDASE"/>
</dbReference>
<evidence type="ECO:0000313" key="10">
    <source>
        <dbReference type="EMBL" id="TQK76109.1"/>
    </source>
</evidence>
<evidence type="ECO:0000256" key="2">
    <source>
        <dbReference type="ARBA" id="ARBA00022438"/>
    </source>
</evidence>
<keyword evidence="11" id="KW-1185">Reference proteome</keyword>
<comment type="caution">
    <text evidence="10">The sequence shown here is derived from an EMBL/GenBank/DDBJ whole genome shotgun (WGS) entry which is preliminary data.</text>
</comment>
<evidence type="ECO:0000256" key="3">
    <source>
        <dbReference type="ARBA" id="ARBA00022670"/>
    </source>
</evidence>
<evidence type="ECO:0000256" key="8">
    <source>
        <dbReference type="ARBA" id="ARBA00050061"/>
    </source>
</evidence>
<dbReference type="GO" id="GO:0070006">
    <property type="term" value="F:metalloaminopeptidase activity"/>
    <property type="evidence" value="ECO:0007669"/>
    <property type="project" value="InterPro"/>
</dbReference>
<evidence type="ECO:0000313" key="11">
    <source>
        <dbReference type="Proteomes" id="UP000316181"/>
    </source>
</evidence>